<evidence type="ECO:0000313" key="2">
    <source>
        <dbReference type="EnsemblMetazoa" id="SMAR009926-PA"/>
    </source>
</evidence>
<feature type="signal peptide" evidence="1">
    <location>
        <begin position="1"/>
        <end position="22"/>
    </location>
</feature>
<proteinExistence type="predicted"/>
<dbReference type="EMBL" id="JH431951">
    <property type="status" value="NOT_ANNOTATED_CDS"/>
    <property type="molecule type" value="Genomic_DNA"/>
</dbReference>
<evidence type="ECO:0000313" key="3">
    <source>
        <dbReference type="Proteomes" id="UP000014500"/>
    </source>
</evidence>
<dbReference type="AlphaFoldDB" id="T1J8A1"/>
<accession>T1J8A1</accession>
<protein>
    <submittedName>
        <fullName evidence="2">Uncharacterized protein</fullName>
    </submittedName>
</protein>
<keyword evidence="3" id="KW-1185">Reference proteome</keyword>
<dbReference type="HOGENOM" id="CLU_1505334_0_0_1"/>
<organism evidence="2 3">
    <name type="scientific">Strigamia maritima</name>
    <name type="common">European centipede</name>
    <name type="synonym">Geophilus maritimus</name>
    <dbReference type="NCBI Taxonomy" id="126957"/>
    <lineage>
        <taxon>Eukaryota</taxon>
        <taxon>Metazoa</taxon>
        <taxon>Ecdysozoa</taxon>
        <taxon>Arthropoda</taxon>
        <taxon>Myriapoda</taxon>
        <taxon>Chilopoda</taxon>
        <taxon>Pleurostigmophora</taxon>
        <taxon>Geophilomorpha</taxon>
        <taxon>Linotaeniidae</taxon>
        <taxon>Strigamia</taxon>
    </lineage>
</organism>
<dbReference type="EnsemblMetazoa" id="SMAR009926-RA">
    <property type="protein sequence ID" value="SMAR009926-PA"/>
    <property type="gene ID" value="SMAR009926"/>
</dbReference>
<reference evidence="3" key="1">
    <citation type="submission" date="2011-05" db="EMBL/GenBank/DDBJ databases">
        <authorList>
            <person name="Richards S.R."/>
            <person name="Qu J."/>
            <person name="Jiang H."/>
            <person name="Jhangiani S.N."/>
            <person name="Agravi P."/>
            <person name="Goodspeed R."/>
            <person name="Gross S."/>
            <person name="Mandapat C."/>
            <person name="Jackson L."/>
            <person name="Mathew T."/>
            <person name="Pu L."/>
            <person name="Thornton R."/>
            <person name="Saada N."/>
            <person name="Wilczek-Boney K.B."/>
            <person name="Lee S."/>
            <person name="Kovar C."/>
            <person name="Wu Y."/>
            <person name="Scherer S.E."/>
            <person name="Worley K.C."/>
            <person name="Muzny D.M."/>
            <person name="Gibbs R."/>
        </authorList>
    </citation>
    <scope>NUCLEOTIDE SEQUENCE</scope>
    <source>
        <strain evidence="3">Brora</strain>
    </source>
</reference>
<sequence>MSTLTLNSCIILFLFLFKTTSSEETECLLIDKTVSALCKSLDNIFKQDNGKLSQNLCSCGTAMIKADSSYCHENEYAFPDIPNCAELAKSKSFKEAINSSRPINQLSNYVTNVLFKNIFDICNEKSEEMIIKSVESIYKEGNIANGLEVLMQSAFPSDLANLFTTCYRDLRKLANLHPEN</sequence>
<dbReference type="Proteomes" id="UP000014500">
    <property type="component" value="Unassembled WGS sequence"/>
</dbReference>
<dbReference type="PhylomeDB" id="T1J8A1"/>
<keyword evidence="1" id="KW-0732">Signal</keyword>
<reference evidence="2" key="2">
    <citation type="submission" date="2015-02" db="UniProtKB">
        <authorList>
            <consortium name="EnsemblMetazoa"/>
        </authorList>
    </citation>
    <scope>IDENTIFICATION</scope>
</reference>
<feature type="chain" id="PRO_5004590380" evidence="1">
    <location>
        <begin position="23"/>
        <end position="180"/>
    </location>
</feature>
<name>T1J8A1_STRMM</name>
<evidence type="ECO:0000256" key="1">
    <source>
        <dbReference type="SAM" id="SignalP"/>
    </source>
</evidence>